<feature type="domain" description="NendoU" evidence="30">
    <location>
        <begin position="1803"/>
        <end position="1934"/>
    </location>
</feature>
<dbReference type="GO" id="GO:0003724">
    <property type="term" value="F:RNA helicase activity"/>
    <property type="evidence" value="ECO:0007669"/>
    <property type="project" value="UniProtKB-EC"/>
</dbReference>
<evidence type="ECO:0000256" key="11">
    <source>
        <dbReference type="ARBA" id="ARBA00022771"/>
    </source>
</evidence>
<organism evidence="31 32">
    <name type="scientific">Serpentovirinae sp. isolate K48</name>
    <dbReference type="NCBI Taxonomy" id="3071292"/>
    <lineage>
        <taxon>Viruses</taxon>
        <taxon>Riboviria</taxon>
        <taxon>Orthornavirae</taxon>
        <taxon>Pisuviricota</taxon>
        <taxon>Pisoniviricetes</taxon>
        <taxon>Nidovirales</taxon>
        <taxon>Tornidovirineae</taxon>
        <taxon>Tobaniviridae</taxon>
        <taxon>Serpentovirinae</taxon>
        <taxon>Septovirus</taxon>
        <taxon>Sekatovirus</taxon>
        <taxon>Septovirus foka</taxon>
    </lineage>
</organism>
<evidence type="ECO:0000259" key="30">
    <source>
        <dbReference type="PROSITE" id="PS51958"/>
    </source>
</evidence>
<keyword evidence="15" id="KW-0067">ATP-binding</keyword>
<keyword evidence="13" id="KW-0347">Helicase</keyword>
<evidence type="ECO:0000256" key="23">
    <source>
        <dbReference type="PROSITE-ProRule" id="PRU01298"/>
    </source>
</evidence>
<evidence type="ECO:0000256" key="6">
    <source>
        <dbReference type="ARBA" id="ARBA00022695"/>
    </source>
</evidence>
<evidence type="ECO:0000256" key="8">
    <source>
        <dbReference type="ARBA" id="ARBA00022723"/>
    </source>
</evidence>
<dbReference type="GO" id="GO:0075523">
    <property type="term" value="P:viral translational frameshifting"/>
    <property type="evidence" value="ECO:0007669"/>
    <property type="project" value="UniProtKB-KW"/>
</dbReference>
<protein>
    <recommendedName>
        <fullName evidence="2">Replicase polyprotein 1ab</fullName>
    </recommendedName>
    <alternativeName>
        <fullName evidence="20">ORF1ab polyprotein</fullName>
    </alternativeName>
</protein>
<dbReference type="PROSITE" id="PS51653">
    <property type="entry name" value="CV_ZBD"/>
    <property type="match status" value="1"/>
</dbReference>
<feature type="domain" description="CV ZBD" evidence="26">
    <location>
        <begin position="815"/>
        <end position="933"/>
    </location>
</feature>
<dbReference type="InterPro" id="IPR044863">
    <property type="entry name" value="NIRAN"/>
</dbReference>
<evidence type="ECO:0000259" key="28">
    <source>
        <dbReference type="PROSITE" id="PS51947"/>
    </source>
</evidence>
<feature type="active site" evidence="23">
    <location>
        <position position="1538"/>
    </location>
</feature>
<dbReference type="GO" id="GO:0006351">
    <property type="term" value="P:DNA-templated transcription"/>
    <property type="evidence" value="ECO:0007669"/>
    <property type="project" value="InterPro"/>
</dbReference>
<keyword evidence="14" id="KW-0862">Zinc</keyword>
<evidence type="ECO:0000256" key="22">
    <source>
        <dbReference type="ARBA" id="ARBA00047995"/>
    </source>
</evidence>
<dbReference type="InterPro" id="IPR007094">
    <property type="entry name" value="RNA-dir_pol_PSvirus"/>
</dbReference>
<dbReference type="InterPro" id="IPR043609">
    <property type="entry name" value="NendoU_nidovirus"/>
</dbReference>
<keyword evidence="17" id="KW-0693">Viral RNA replication</keyword>
<evidence type="ECO:0000256" key="17">
    <source>
        <dbReference type="ARBA" id="ARBA00022953"/>
    </source>
</evidence>
<gene>
    <name evidence="31" type="primary">ORF1B</name>
</gene>
<keyword evidence="24" id="KW-0255">Endonuclease</keyword>
<dbReference type="InterPro" id="IPR027351">
    <property type="entry name" value="(+)RNA_virus_helicase_core_dom"/>
</dbReference>
<dbReference type="PANTHER" id="PTHR43788:SF8">
    <property type="entry name" value="DNA-BINDING PROTEIN SMUBP-2"/>
    <property type="match status" value="1"/>
</dbReference>
<feature type="domain" description="(+)RNA virus helicase C-terminal" evidence="27">
    <location>
        <begin position="1022"/>
        <end position="1366"/>
    </location>
</feature>
<dbReference type="InterPro" id="IPR046436">
    <property type="entry name" value="NIV_EXON"/>
</dbReference>
<dbReference type="GO" id="GO:0008270">
    <property type="term" value="F:zinc ion binding"/>
    <property type="evidence" value="ECO:0007669"/>
    <property type="project" value="UniProtKB-KW"/>
</dbReference>
<dbReference type="Gene3D" id="3.40.50.300">
    <property type="entry name" value="P-loop containing nucleotide triphosphate hydrolases"/>
    <property type="match status" value="2"/>
</dbReference>
<dbReference type="SUPFAM" id="SSF56672">
    <property type="entry name" value="DNA/RNA polymerases"/>
    <property type="match status" value="1"/>
</dbReference>
<feature type="active site" evidence="23">
    <location>
        <position position="1533"/>
    </location>
</feature>
<accession>A0AAE6P0C7</accession>
<comment type="catalytic activity">
    <reaction evidence="22">
        <text>ATP + H2O = ADP + phosphate + H(+)</text>
        <dbReference type="Rhea" id="RHEA:13065"/>
        <dbReference type="ChEBI" id="CHEBI:15377"/>
        <dbReference type="ChEBI" id="CHEBI:15378"/>
        <dbReference type="ChEBI" id="CHEBI:30616"/>
        <dbReference type="ChEBI" id="CHEBI:43474"/>
        <dbReference type="ChEBI" id="CHEBI:456216"/>
        <dbReference type="EC" id="3.6.4.12"/>
    </reaction>
</comment>
<evidence type="ECO:0000256" key="14">
    <source>
        <dbReference type="ARBA" id="ARBA00022833"/>
    </source>
</evidence>
<dbReference type="GO" id="GO:0005524">
    <property type="term" value="F:ATP binding"/>
    <property type="evidence" value="ECO:0007669"/>
    <property type="project" value="UniProtKB-KW"/>
</dbReference>
<evidence type="ECO:0000256" key="16">
    <source>
        <dbReference type="ARBA" id="ARBA00022870"/>
    </source>
</evidence>
<feature type="active site" evidence="24">
    <location>
        <position position="1831"/>
    </location>
</feature>
<evidence type="ECO:0000256" key="21">
    <source>
        <dbReference type="ARBA" id="ARBA00047984"/>
    </source>
</evidence>
<dbReference type="PROSITE" id="PS50507">
    <property type="entry name" value="RDRP_SSRNA_POS"/>
    <property type="match status" value="1"/>
</dbReference>
<evidence type="ECO:0000256" key="12">
    <source>
        <dbReference type="ARBA" id="ARBA00022801"/>
    </source>
</evidence>
<keyword evidence="12 24" id="KW-0378">Hydrolase</keyword>
<keyword evidence="19" id="KW-0472">Membrane</keyword>
<evidence type="ECO:0000256" key="13">
    <source>
        <dbReference type="ARBA" id="ARBA00022806"/>
    </source>
</evidence>
<evidence type="ECO:0000256" key="20">
    <source>
        <dbReference type="ARBA" id="ARBA00029611"/>
    </source>
</evidence>
<evidence type="ECO:0000256" key="19">
    <source>
        <dbReference type="ARBA" id="ARBA00023136"/>
    </source>
</evidence>
<dbReference type="InterPro" id="IPR001205">
    <property type="entry name" value="RNA-dir_pol_C"/>
</dbReference>
<reference evidence="31 32" key="1">
    <citation type="journal article" date="2019" name="Front Vet Sci">
        <title>Longitudinal and Cross-Sectional Sampling of Serpentovirus (Nidovirus) Infection in Captive Snakes Reveals High Prevalence, Persistent Infection, and Increased Mortality in Pythons and Divergent Serpentovirus Infection in Boas and Colubrids.</title>
        <authorList>
            <person name="Hoon-Hanks L.L."/>
            <person name="Ossiboff R.J."/>
            <person name="Bartolini P."/>
            <person name="Fogelson S.B."/>
            <person name="Perry S.M."/>
            <person name="Stohr A.C."/>
            <person name="Cross S.T."/>
            <person name="Wellehan J.F.X."/>
            <person name="Jacobson E.R."/>
            <person name="Dubovi E.J."/>
            <person name="Stenglein M.D."/>
        </authorList>
    </citation>
    <scope>NUCLEOTIDE SEQUENCE [LARGE SCALE GENOMIC DNA]</scope>
    <source>
        <strain evidence="31">K48</strain>
    </source>
</reference>
<dbReference type="InterPro" id="IPR037227">
    <property type="entry name" value="EndoU-like"/>
</dbReference>
<dbReference type="GO" id="GO:0043139">
    <property type="term" value="F:5'-3' DNA helicase activity"/>
    <property type="evidence" value="ECO:0007669"/>
    <property type="project" value="TreeGrafter"/>
</dbReference>
<dbReference type="PROSITE" id="PS51953">
    <property type="entry name" value="NIV_EXON"/>
    <property type="match status" value="1"/>
</dbReference>
<keyword evidence="3" id="KW-0696">RNA-directed RNA polymerase</keyword>
<evidence type="ECO:0000256" key="7">
    <source>
        <dbReference type="ARBA" id="ARBA00022722"/>
    </source>
</evidence>
<dbReference type="GO" id="GO:0033644">
    <property type="term" value="C:host cell membrane"/>
    <property type="evidence" value="ECO:0007669"/>
    <property type="project" value="UniProtKB-SubCell"/>
</dbReference>
<feature type="active site" evidence="23">
    <location>
        <position position="1359"/>
    </location>
</feature>
<evidence type="ECO:0000313" key="31">
    <source>
        <dbReference type="EMBL" id="QFU19760.1"/>
    </source>
</evidence>
<dbReference type="PANTHER" id="PTHR43788">
    <property type="entry name" value="DNA2/NAM7 HELICASE FAMILY MEMBER"/>
    <property type="match status" value="1"/>
</dbReference>
<feature type="domain" description="ExoN" evidence="29">
    <location>
        <begin position="1346"/>
        <end position="1555"/>
    </location>
</feature>
<feature type="domain" description="NiRAN" evidence="28">
    <location>
        <begin position="1"/>
        <end position="218"/>
    </location>
</feature>
<dbReference type="PROSITE" id="PS51947">
    <property type="entry name" value="NIRAN"/>
    <property type="match status" value="1"/>
</dbReference>
<evidence type="ECO:0000256" key="5">
    <source>
        <dbReference type="ARBA" id="ARBA00022692"/>
    </source>
</evidence>
<dbReference type="GO" id="GO:0003968">
    <property type="term" value="F:RNA-directed RNA polymerase activity"/>
    <property type="evidence" value="ECO:0007669"/>
    <property type="project" value="UniProtKB-KW"/>
</dbReference>
<evidence type="ECO:0000313" key="32">
    <source>
        <dbReference type="Proteomes" id="UP000830148"/>
    </source>
</evidence>
<dbReference type="EMBL" id="MN161566">
    <property type="protein sequence ID" value="QFU19760.1"/>
    <property type="molecule type" value="Genomic_RNA"/>
</dbReference>
<keyword evidence="8" id="KW-0479">Metal-binding</keyword>
<feature type="active site" evidence="24">
    <location>
        <position position="1846"/>
    </location>
</feature>
<name>A0AAE6P0C7_9NIDO</name>
<keyword evidence="10" id="KW-0688">Ribosomal frameshifting</keyword>
<keyword evidence="5" id="KW-0812">Transmembrane</keyword>
<dbReference type="GO" id="GO:0003723">
    <property type="term" value="F:RNA binding"/>
    <property type="evidence" value="ECO:0007669"/>
    <property type="project" value="InterPro"/>
</dbReference>
<dbReference type="GO" id="GO:0004519">
    <property type="term" value="F:endonuclease activity"/>
    <property type="evidence" value="ECO:0007669"/>
    <property type="project" value="UniProtKB-UniRule"/>
</dbReference>
<evidence type="ECO:0000259" key="29">
    <source>
        <dbReference type="PROSITE" id="PS51953"/>
    </source>
</evidence>
<feature type="domain" description="RdRp catalytic" evidence="25">
    <location>
        <begin position="512"/>
        <end position="663"/>
    </location>
</feature>
<dbReference type="CDD" id="cd21403">
    <property type="entry name" value="ZBD_tv_SF1_Hel-like"/>
    <property type="match status" value="1"/>
</dbReference>
<dbReference type="InterPro" id="IPR027352">
    <property type="entry name" value="NSP13_ZBD_CoV-like"/>
</dbReference>
<sequence>MQVHHACQILGVKVIHDPESKADRWVSVSKEDCGIKNITKCATFNITQDGQNFTVKALTPAAAQAEHDKWTVLKSHIATPDHNLYKVSEQVTLLVRGPMTYLSLGDVVYKYLVNPEGLSIDRSTTDGFDFSAYEYNTTCVENLERLRVYCESTNLQLPITLDNLTTDGLLYDYEDLGTGDHNINIALADYVRYHSTNPRQAPVIVENWFPRDYSALIHGSWLDKVLAFNNNLLHCDKVQTALMAEGKTKAYHNTVLGTHEIDHDRISKVQPILQDLYYVQDPSYHSKWPVASVGNLPAIATGPEVPQGAKQVFYDAECYDYLKSHGINVDHALEFTYYQGTSVEVTKDFMYYLYQGKLFLQPHILEFLYKQTLEDFQSVATDYRLTYAEAKPRHSSVGMAPQSLMSVKQDDIYELLEEQVVDECLDLVANTPLVFSTKICQKFANTKKARARTIASCSMFASTVFRVCHKAVTNNFVKKAKAGETHCLIGVSKFYKEFSHFFNSRYGDINQYNIFGSDYTKCDRSFPAVFRAAASALLFELGGFQSDNYMFVNEMAAFCFDQVFVGNAHYQKTGGTSSGDATTAFANTLYNHMVHLYVQLMTVVSTPNDAHPGLKSAAAKLIHTGDYQDYMYALRPYNNTIYRFNFLSDDSFILSKKDAPFDIFRKDNFSRKLETLIHSTVDQDKAWESEGSIHEFCSAHIANVNGALQFIPEQERILAGLLITGKACDDNLKVLRTAALITESAVYYYVDPAFFSTLWAYFQHLIHEYETKYNIKPLPDAMCHIDFFLSLLENRDNASIAESVFAGELDLQSKAITYCIGCTNITASTCTQCPVAYPLCAYCAYAHYKSTGHVVNKLPTCVHANCTAPVDDMYYQLTSKGVSSACSQHKDGFSVPIFDHINRSIRIPYAAECIRTESKVAAISSTSDQLSDDVYQWDNSQSSQYNILKLSHDSILENEYSQEQEPMCTYTVNPDGTLTVVTANGEDPCYGYTTYCNIYDDRGRVRLTATLDPLGSSVYKLTLAEVTQLHTRLCQIRRVEHTEVVPKIQEYEDLFNYCTLIIGPPGTGKTTYFHNNFFNSDANIVYLAPTHKLVADIDASLDSDTSVLVSKYNNRTYKNPVNTQARIQLATINTAPHRPGAVLLIDEFSLSSPLALFQAMQRVGSRKIYLVGDPFQLAPVVHLRNFNWDYNNFYLTKLIPQSRVSYLQVCYRCPRNIFNTFAGYYQRHKIPFTPHKEGGTVNWHTIGYTITDDFLKSIEADLIITNYKAVVIQCQRLNINAVTIDSCQGMTIANVAVVLVGSTNFTKELNRLNVAFSTATTTLSIYCTPIIKQHIDNNLSVQLQSQLLAKDSSRLIVADIEFYHVRDRERECPNFLGLGEITVLTTTAHTTYLRPYYHRNGKYQEPLDKDIVVSARWKYMLRHLPSRVQSDINTSQLLHHINNTTDLTEGPAIFVLFNGKNDVEALKQLSAPSAQCHCGQPARFLAGTPLCQKCIKPHHTLTHFEFVIHNIESERCLEVTHAAYCNTYHGIAHGSNADVAMTACLASYLISGTFNHFTTAEGLRKITFSTQDRHNRLFGTKLIYDGHITTNLAYPAIVPTEPCSNHSTEYQPNLYSGLRSCHPTSRYYVCTNCIQHHNRQKQLQHRNAALGYVPTEVDLQLTQHEKTLKLTADIVSLDKLYVRIGTDTPILVPYFSSLDQTIRRFTNATSTKLPSTNVILGLACTCTIGITHPYLPVKTIEELKPWDLPLTIKHINFPEYILCTKPITDSARYAAFTLGYDSTPFSDPSTPFTLYRVTDKTVEITTLYSTGRLDRKDETLYPGEEVTENVHIELGDTNKTVIGGAHLYPKAYINSQYTVTHDTNGPLWHSTVAKAGSCKVLNSTIDCHSALFLAAVKDKLSQATVSLKTTIEVDFTSVPIMIWGNTNNLQTAYLQAADHVFRPVQLANHYIQYQVVPCEMPRNLPDLSHNFRPEPNSSPDVSAMVQMCSYINQEAKIPSTAVIYTNAKDEYYSVLDHFFNNSCYSSVRLTKKLEPCSYAILEHPADLEEVTSYLHYGGSLLFTFSNHQRYNAIPFQSFVTHATISPRALGFNSQLFCELKYRLPSPRLVPIYDYQESAIATKLKHPHISSPSTLDLGTLFKPHPVQFLMPQMLARMTDRIWATGRFQLKRC</sequence>
<dbReference type="InterPro" id="IPR043502">
    <property type="entry name" value="DNA/RNA_pol_sf"/>
</dbReference>
<keyword evidence="18" id="KW-1133">Transmembrane helix</keyword>
<dbReference type="Pfam" id="PF00680">
    <property type="entry name" value="RdRP_1"/>
    <property type="match status" value="1"/>
</dbReference>
<proteinExistence type="predicted"/>
<evidence type="ECO:0000259" key="25">
    <source>
        <dbReference type="PROSITE" id="PS50507"/>
    </source>
</evidence>
<keyword evidence="6" id="KW-0548">Nucleotidyltransferase</keyword>
<comment type="subcellular location">
    <subcellularLocation>
        <location evidence="1">Host membrane</location>
        <topology evidence="1">Multi-pass membrane protein</topology>
    </subcellularLocation>
</comment>
<evidence type="ECO:0000256" key="10">
    <source>
        <dbReference type="ARBA" id="ARBA00022758"/>
    </source>
</evidence>
<dbReference type="PROSITE" id="PS51657">
    <property type="entry name" value="PSRV_HELICASE"/>
    <property type="match status" value="1"/>
</dbReference>
<keyword evidence="4" id="KW-0808">Transferase</keyword>
<dbReference type="PROSITE" id="PS51958">
    <property type="entry name" value="NENDOU"/>
    <property type="match status" value="1"/>
</dbReference>
<feature type="active site" evidence="23">
    <location>
        <position position="1361"/>
    </location>
</feature>
<evidence type="ECO:0000256" key="18">
    <source>
        <dbReference type="ARBA" id="ARBA00022989"/>
    </source>
</evidence>
<evidence type="ECO:0000259" key="26">
    <source>
        <dbReference type="PROSITE" id="PS51653"/>
    </source>
</evidence>
<keyword evidence="7 23" id="KW-0540">Nuclease</keyword>
<dbReference type="InterPro" id="IPR044336">
    <property type="entry name" value="SF1_Hel_ZBD_tv"/>
</dbReference>
<dbReference type="Proteomes" id="UP000830148">
    <property type="component" value="Segment"/>
</dbReference>
<dbReference type="CDD" id="cd23186">
    <property type="entry name" value="Tobaniviridae_RdRp"/>
    <property type="match status" value="1"/>
</dbReference>
<keyword evidence="16" id="KW-1043">Host membrane</keyword>
<comment type="catalytic activity">
    <reaction evidence="21">
        <text>ATP + H2O = ADP + phosphate + H(+)</text>
        <dbReference type="Rhea" id="RHEA:13065"/>
        <dbReference type="ChEBI" id="CHEBI:15377"/>
        <dbReference type="ChEBI" id="CHEBI:15378"/>
        <dbReference type="ChEBI" id="CHEBI:30616"/>
        <dbReference type="ChEBI" id="CHEBI:43474"/>
        <dbReference type="ChEBI" id="CHEBI:456216"/>
        <dbReference type="EC" id="3.6.4.13"/>
    </reaction>
</comment>
<dbReference type="InterPro" id="IPR050534">
    <property type="entry name" value="Coronavir_polyprotein_1ab"/>
</dbReference>
<keyword evidence="23" id="KW-0269">Exonuclease</keyword>
<keyword evidence="32" id="KW-1185">Reference proteome</keyword>
<keyword evidence="11" id="KW-0863">Zinc-finger</keyword>
<dbReference type="Pfam" id="PF19215">
    <property type="entry name" value="CoV_NSP15_C"/>
    <property type="match status" value="1"/>
</dbReference>
<dbReference type="InterPro" id="IPR027417">
    <property type="entry name" value="P-loop_NTPase"/>
</dbReference>
<dbReference type="Pfam" id="PF13604">
    <property type="entry name" value="AAA_30"/>
    <property type="match status" value="1"/>
</dbReference>
<dbReference type="GO" id="GO:0000175">
    <property type="term" value="F:3'-5'-RNA exonuclease activity"/>
    <property type="evidence" value="ECO:0007669"/>
    <property type="project" value="InterPro"/>
</dbReference>
<feature type="active site" evidence="24">
    <location>
        <position position="1879"/>
    </location>
</feature>
<keyword evidence="9" id="KW-0547">Nucleotide-binding</keyword>
<dbReference type="SUPFAM" id="SSF142877">
    <property type="entry name" value="EndoU-like"/>
    <property type="match status" value="1"/>
</dbReference>
<evidence type="ECO:0000256" key="4">
    <source>
        <dbReference type="ARBA" id="ARBA00022679"/>
    </source>
</evidence>
<evidence type="ECO:0000256" key="15">
    <source>
        <dbReference type="ARBA" id="ARBA00022840"/>
    </source>
</evidence>
<dbReference type="GO" id="GO:0039694">
    <property type="term" value="P:viral RNA genome replication"/>
    <property type="evidence" value="ECO:0007669"/>
    <property type="project" value="InterPro"/>
</dbReference>
<evidence type="ECO:0000256" key="9">
    <source>
        <dbReference type="ARBA" id="ARBA00022741"/>
    </source>
</evidence>
<evidence type="ECO:0000256" key="1">
    <source>
        <dbReference type="ARBA" id="ARBA00004301"/>
    </source>
</evidence>
<feature type="active site" evidence="23">
    <location>
        <position position="1462"/>
    </location>
</feature>
<evidence type="ECO:0000256" key="2">
    <source>
        <dbReference type="ARBA" id="ARBA00022087"/>
    </source>
</evidence>
<evidence type="ECO:0000256" key="24">
    <source>
        <dbReference type="PROSITE-ProRule" id="PRU01303"/>
    </source>
</evidence>
<evidence type="ECO:0000256" key="3">
    <source>
        <dbReference type="ARBA" id="ARBA00022484"/>
    </source>
</evidence>
<evidence type="ECO:0000259" key="27">
    <source>
        <dbReference type="PROSITE" id="PS51657"/>
    </source>
</evidence>
<dbReference type="SUPFAM" id="SSF52540">
    <property type="entry name" value="P-loop containing nucleoside triphosphate hydrolases"/>
    <property type="match status" value="1"/>
</dbReference>